<dbReference type="InterPro" id="IPR050327">
    <property type="entry name" value="Proton-linked_MCT"/>
</dbReference>
<feature type="transmembrane region" description="Helical" evidence="5">
    <location>
        <begin position="365"/>
        <end position="388"/>
    </location>
</feature>
<dbReference type="PANTHER" id="PTHR11360">
    <property type="entry name" value="MONOCARBOXYLATE TRANSPORTER"/>
    <property type="match status" value="1"/>
</dbReference>
<feature type="transmembrane region" description="Helical" evidence="5">
    <location>
        <begin position="244"/>
        <end position="265"/>
    </location>
</feature>
<feature type="transmembrane region" description="Helical" evidence="5">
    <location>
        <begin position="118"/>
        <end position="138"/>
    </location>
</feature>
<evidence type="ECO:0000256" key="4">
    <source>
        <dbReference type="ARBA" id="ARBA00023136"/>
    </source>
</evidence>
<feature type="transmembrane region" description="Helical" evidence="5">
    <location>
        <begin position="304"/>
        <end position="323"/>
    </location>
</feature>
<dbReference type="EMBL" id="CP151632">
    <property type="protein sequence ID" value="WZO34310.1"/>
    <property type="molecule type" value="Genomic_DNA"/>
</dbReference>
<organism evidence="7">
    <name type="scientific">Microbacterium sp. LWS13-1.2</name>
    <dbReference type="NCBI Taxonomy" id="3135264"/>
    <lineage>
        <taxon>Bacteria</taxon>
        <taxon>Bacillati</taxon>
        <taxon>Actinomycetota</taxon>
        <taxon>Actinomycetes</taxon>
        <taxon>Micrococcales</taxon>
        <taxon>Microbacteriaceae</taxon>
        <taxon>Microbacterium</taxon>
    </lineage>
</organism>
<feature type="transmembrane region" description="Helical" evidence="5">
    <location>
        <begin position="182"/>
        <end position="205"/>
    </location>
</feature>
<dbReference type="RefSeq" id="WP_349428867.1">
    <property type="nucleotide sequence ID" value="NZ_CP151632.1"/>
</dbReference>
<feature type="transmembrane region" description="Helical" evidence="5">
    <location>
        <begin position="150"/>
        <end position="170"/>
    </location>
</feature>
<dbReference type="GO" id="GO:0005886">
    <property type="term" value="C:plasma membrane"/>
    <property type="evidence" value="ECO:0007669"/>
    <property type="project" value="UniProtKB-SubCell"/>
</dbReference>
<comment type="subcellular location">
    <subcellularLocation>
        <location evidence="1">Cell membrane</location>
        <topology evidence="1">Multi-pass membrane protein</topology>
    </subcellularLocation>
</comment>
<dbReference type="InterPro" id="IPR011701">
    <property type="entry name" value="MFS"/>
</dbReference>
<feature type="transmembrane region" description="Helical" evidence="5">
    <location>
        <begin position="24"/>
        <end position="55"/>
    </location>
</feature>
<feature type="transmembrane region" description="Helical" evidence="5">
    <location>
        <begin position="277"/>
        <end position="297"/>
    </location>
</feature>
<accession>A0AAU6SBH6</accession>
<dbReference type="Gene3D" id="1.20.1250.20">
    <property type="entry name" value="MFS general substrate transporter like domains"/>
    <property type="match status" value="1"/>
</dbReference>
<name>A0AAU6SBH6_9MICO</name>
<keyword evidence="2 5" id="KW-0812">Transmembrane</keyword>
<keyword evidence="3 5" id="KW-1133">Transmembrane helix</keyword>
<dbReference type="PROSITE" id="PS50850">
    <property type="entry name" value="MFS"/>
    <property type="match status" value="1"/>
</dbReference>
<dbReference type="PANTHER" id="PTHR11360:SF290">
    <property type="entry name" value="MONOCARBOXYLATE MFS PERMEASE"/>
    <property type="match status" value="1"/>
</dbReference>
<dbReference type="Pfam" id="PF07690">
    <property type="entry name" value="MFS_1"/>
    <property type="match status" value="1"/>
</dbReference>
<dbReference type="InterPro" id="IPR036259">
    <property type="entry name" value="MFS_trans_sf"/>
</dbReference>
<feature type="transmembrane region" description="Helical" evidence="5">
    <location>
        <begin position="394"/>
        <end position="415"/>
    </location>
</feature>
<keyword evidence="4 5" id="KW-0472">Membrane</keyword>
<evidence type="ECO:0000256" key="5">
    <source>
        <dbReference type="SAM" id="Phobius"/>
    </source>
</evidence>
<feature type="transmembrane region" description="Helical" evidence="5">
    <location>
        <begin position="93"/>
        <end position="112"/>
    </location>
</feature>
<sequence length="478" mass="50416">MSTKQISPSVAEASPPGARRIRPWATVVGVGMTIGVAPAALGMSTLGIFVVAITADTGWGRTTVTGGFTFAAIAMMIGFIVVARIADRVAVRWLVIPSFVLFLAGVAMLGFAPPSIPLWLGAWVWLGFFGAGTTIPLARATFSWFDNKRGLAVGLTAAIGGIGATVWPLVASSFISSVGWRLGYLLLALCGLLVSMFALLVLVRVRGERHKRGRILTEVVEDGEQVNLELPGLTLRQALRGRHFWLILFGLNVSALAIVGIQIHLVPMMMDRGMGGLEAASLLSVLGFGGIIGRILGGVLLDRIHGTFVGAGVLLISAFGILILDEPYWLAAVAVFLFGFAVGVEGDLSYFFTSRYLGMRSLGRFLSVFGIFNTLMAAFGPLMLGIAYDLTGSYGGFIPVLIATLVIAAILILLLGRYTYPAITGFDKLAVLDELAAAEVLSEEAVQEDIQRERARAERHGGAVAAGEAGGAGVHGTP</sequence>
<dbReference type="InterPro" id="IPR020846">
    <property type="entry name" value="MFS_dom"/>
</dbReference>
<evidence type="ECO:0000259" key="6">
    <source>
        <dbReference type="PROSITE" id="PS50850"/>
    </source>
</evidence>
<gene>
    <name evidence="7" type="ORF">MRBLWS13_001965</name>
</gene>
<dbReference type="GO" id="GO:0022857">
    <property type="term" value="F:transmembrane transporter activity"/>
    <property type="evidence" value="ECO:0007669"/>
    <property type="project" value="InterPro"/>
</dbReference>
<evidence type="ECO:0000256" key="1">
    <source>
        <dbReference type="ARBA" id="ARBA00004651"/>
    </source>
</evidence>
<feature type="domain" description="Major facilitator superfamily (MFS) profile" evidence="6">
    <location>
        <begin position="28"/>
        <end position="420"/>
    </location>
</feature>
<reference evidence="7" key="1">
    <citation type="submission" date="2024-04" db="EMBL/GenBank/DDBJ databases">
        <authorList>
            <person name="Roder T."/>
            <person name="Oberhansli S."/>
            <person name="Kreuzer M."/>
        </authorList>
    </citation>
    <scope>NUCLEOTIDE SEQUENCE</scope>
    <source>
        <strain evidence="7">LWS13-1.2</strain>
    </source>
</reference>
<evidence type="ECO:0000256" key="2">
    <source>
        <dbReference type="ARBA" id="ARBA00022692"/>
    </source>
</evidence>
<feature type="transmembrane region" description="Helical" evidence="5">
    <location>
        <begin position="329"/>
        <end position="353"/>
    </location>
</feature>
<protein>
    <submittedName>
        <fullName evidence="7">MFS transporter</fullName>
    </submittedName>
</protein>
<evidence type="ECO:0000256" key="3">
    <source>
        <dbReference type="ARBA" id="ARBA00022989"/>
    </source>
</evidence>
<dbReference type="AlphaFoldDB" id="A0AAU6SBH6"/>
<evidence type="ECO:0000313" key="7">
    <source>
        <dbReference type="EMBL" id="WZO34310.1"/>
    </source>
</evidence>
<feature type="transmembrane region" description="Helical" evidence="5">
    <location>
        <begin position="67"/>
        <end position="86"/>
    </location>
</feature>
<dbReference type="SUPFAM" id="SSF103473">
    <property type="entry name" value="MFS general substrate transporter"/>
    <property type="match status" value="1"/>
</dbReference>
<proteinExistence type="predicted"/>